<evidence type="ECO:0000313" key="2">
    <source>
        <dbReference type="EMBL" id="MET3726534.1"/>
    </source>
</evidence>
<evidence type="ECO:0000259" key="1">
    <source>
        <dbReference type="Pfam" id="PF00248"/>
    </source>
</evidence>
<dbReference type="EMBL" id="JBEPMP010000001">
    <property type="protein sequence ID" value="MET3726534.1"/>
    <property type="molecule type" value="Genomic_DNA"/>
</dbReference>
<keyword evidence="3" id="KW-1185">Reference proteome</keyword>
<dbReference type="SUPFAM" id="SSF51430">
    <property type="entry name" value="NAD(P)-linked oxidoreductase"/>
    <property type="match status" value="1"/>
</dbReference>
<name>A0ABV2LEM5_9BACL</name>
<reference evidence="2 3" key="1">
    <citation type="submission" date="2024-06" db="EMBL/GenBank/DDBJ databases">
        <title>Genomic Encyclopedia of Type Strains, Phase IV (KMG-IV): sequencing the most valuable type-strain genomes for metagenomic binning, comparative biology and taxonomic classification.</title>
        <authorList>
            <person name="Goeker M."/>
        </authorList>
    </citation>
    <scope>NUCLEOTIDE SEQUENCE [LARGE SCALE GENOMIC DNA]</scope>
    <source>
        <strain evidence="2 3">DSM 100124</strain>
    </source>
</reference>
<sequence length="85" mass="9869">MNDEDSLSYQESIEFALFHGINFIDTALNYRGMRSERDIGSVLSKLIQKKKQIDRENIFLSTKAGIIPGDIDAQLRPDNYLQEFW</sequence>
<organism evidence="2 3">
    <name type="scientific">Fictibacillus halophilus</name>
    <dbReference type="NCBI Taxonomy" id="1610490"/>
    <lineage>
        <taxon>Bacteria</taxon>
        <taxon>Bacillati</taxon>
        <taxon>Bacillota</taxon>
        <taxon>Bacilli</taxon>
        <taxon>Bacillales</taxon>
        <taxon>Fictibacillaceae</taxon>
        <taxon>Fictibacillus</taxon>
    </lineage>
</organism>
<dbReference type="Gene3D" id="3.20.20.100">
    <property type="entry name" value="NADP-dependent oxidoreductase domain"/>
    <property type="match status" value="1"/>
</dbReference>
<evidence type="ECO:0000313" key="3">
    <source>
        <dbReference type="Proteomes" id="UP001549097"/>
    </source>
</evidence>
<dbReference type="InterPro" id="IPR036812">
    <property type="entry name" value="NAD(P)_OxRdtase_dom_sf"/>
</dbReference>
<feature type="domain" description="NADP-dependent oxidoreductase" evidence="1">
    <location>
        <begin position="11"/>
        <end position="82"/>
    </location>
</feature>
<dbReference type="Pfam" id="PF00248">
    <property type="entry name" value="Aldo_ket_red"/>
    <property type="match status" value="1"/>
</dbReference>
<dbReference type="InterPro" id="IPR023210">
    <property type="entry name" value="NADP_OxRdtase_dom"/>
</dbReference>
<protein>
    <submittedName>
        <fullName evidence="2">Aryl-alcohol dehydrogenase-like predicted oxidoreductase</fullName>
    </submittedName>
</protein>
<proteinExistence type="predicted"/>
<gene>
    <name evidence="2" type="ORF">ABID52_000115</name>
</gene>
<dbReference type="Proteomes" id="UP001549097">
    <property type="component" value="Unassembled WGS sequence"/>
</dbReference>
<accession>A0ABV2LEM5</accession>
<comment type="caution">
    <text evidence="2">The sequence shown here is derived from an EMBL/GenBank/DDBJ whole genome shotgun (WGS) entry which is preliminary data.</text>
</comment>